<evidence type="ECO:0000313" key="2">
    <source>
        <dbReference type="EMBL" id="SEB43487.1"/>
    </source>
</evidence>
<dbReference type="Pfam" id="PF10145">
    <property type="entry name" value="PhageMin_Tail"/>
    <property type="match status" value="1"/>
</dbReference>
<comment type="caution">
    <text evidence="2">The sequence shown here is derived from an EMBL/GenBank/DDBJ whole genome shotgun (WGS) entry which is preliminary data.</text>
</comment>
<dbReference type="EMBL" id="FNSH01000001">
    <property type="protein sequence ID" value="SEB43487.1"/>
    <property type="molecule type" value="Genomic_DNA"/>
</dbReference>
<dbReference type="Proteomes" id="UP000183687">
    <property type="component" value="Unassembled WGS sequence"/>
</dbReference>
<feature type="domain" description="Phage tail tape measure protein" evidence="1">
    <location>
        <begin position="116"/>
        <end position="300"/>
    </location>
</feature>
<accession>A0AB38A4T1</accession>
<name>A0AB38A4T1_9ACTN</name>
<organism evidence="2 3">
    <name type="scientific">Atopobium minutum</name>
    <dbReference type="NCBI Taxonomy" id="1381"/>
    <lineage>
        <taxon>Bacteria</taxon>
        <taxon>Bacillati</taxon>
        <taxon>Actinomycetota</taxon>
        <taxon>Coriobacteriia</taxon>
        <taxon>Coriobacteriales</taxon>
        <taxon>Atopobiaceae</taxon>
        <taxon>Atopobium</taxon>
    </lineage>
</organism>
<evidence type="ECO:0000313" key="3">
    <source>
        <dbReference type="Proteomes" id="UP000183687"/>
    </source>
</evidence>
<proteinExistence type="predicted"/>
<dbReference type="NCBIfam" id="TIGR01760">
    <property type="entry name" value="tape_meas_TP901"/>
    <property type="match status" value="1"/>
</dbReference>
<evidence type="ECO:0000259" key="1">
    <source>
        <dbReference type="Pfam" id="PF10145"/>
    </source>
</evidence>
<protein>
    <submittedName>
        <fullName evidence="2">Phage tail tape measure protein, TP901 family, core region</fullName>
    </submittedName>
</protein>
<dbReference type="InterPro" id="IPR010090">
    <property type="entry name" value="Phage_tape_meas"/>
</dbReference>
<dbReference type="RefSeq" id="WP_057001948.1">
    <property type="nucleotide sequence ID" value="NZ_CALJSN010000005.1"/>
</dbReference>
<sequence length="1368" mass="141426">MGKAGIKIAVSGNFDGAAFDRAEKRIDAFAKRAAVNAGGLGSKAVELGSKLASAGGSIYSMGQKVEDAGSKLQGMSIAAGLVAAATGASAVKIDTALTGVRKTVDGTAEQYNQLKESAIEFSKTNAVSADQILDIQMLGAQLGFSIDELTEMSRVTSGLSIATDMGAEQAATEMAQFANITKMAHSDVSRYGSAIVNLGNHMATTESKISGMAQNIAAAGKQTNMTVPDILGWSSAMSSLGVEVEKGGTAFSQTIATIDREVALGSEKMEKFAEIAGMSSEKFAQSWKANSTEAFLAILKGAGSAENLTLALDEMGVTSVRQSDVLKRLAGNTDLVTQALEISNQGWNENTALQKEVENRNDSMASKLEILKNKLTAISEDVGTPLVNALTDAIDAAQPLLDTIEEASTAFSGADKGTQQFVLGLGAVAIAASPVLTITGKLIKTTGSFLSFLGKTAQTFGTYENALTTTNAAALEAYSTNTKLNHALNANPAVKAAGGVDQYVSAVKQAAKDTGTYNRAVKRLEYEQSKGNKASAERIANLEKEVVKAKAAKDGSVAVAEGYQTEATNSATSTAMTKLHAGGLMALTAAANIAKAALATIAPLALVAAVTAIVTHFKEAEDKAKALKNATSGLEQAVKGSTNSVRDQSGAFGAAEPSCEEYRSAVEKATDAQSQLADKIREINTETAAQDAEIRNAYATIGHYANQSDLSIDAQNRLKVAVDTINDTCGTQIQVIDAANGKLADENGAITDVTASLGGYIKKKLEQIRIDAQQEKLKGLYKQQADDLEKYMKAQEGFNKALEKTGGHDKYVAELTKKLGGTAGAAKQAEENWKNLNAGLEKQYGVDEARQNLESVGKSIDIANKNMETTASVADSASTSVSALAASNNWLSMVCNSANKNLGDFSNDLANAGVSVDTFKSLNDQQLTDLVGKWDGTTDSIIQALKDMGIEMEDSGLNAANALANGLSNGTVSVESATAILKASASGDWSDVVKQMTDAGIQLPKSVADGIRDGSFAPSGEMDSVLSMIALKLNNGDVTAASEQLGHDIDSGLAEGIKNGKLSESQVQFLGQDVIDAAKASLDSHSPSRKFEQIGSDIDAGLSLGIGGNADSPMSAISSLGSQLVGGLSGLLPQMQGTGSASSGGLSAGLSAGVSSVISSATRLATGAQGSVSGVSGSLSATGQTAGAGFARGIGSSVGATHSSARALANAASNMGNVSSHEWGKHLGQNFAEGINAARGWVADAARNIANAAKNFLHFTQPDMGPWSGAERGGIRSGMHLAQNFAQGMSEGTGDIVKAAEGLAFAAAPQTKYSSSVPASNNEDLTKLLISLLDEVRMLHGNLGEIISENTDHLDDRDMRRLVNEYVR</sequence>
<gene>
    <name evidence="2" type="ORF">SAMN04489746_0210</name>
</gene>
<reference evidence="2 3" key="1">
    <citation type="submission" date="2016-10" db="EMBL/GenBank/DDBJ databases">
        <authorList>
            <person name="Varghese N."/>
            <person name="Submissions S."/>
        </authorList>
    </citation>
    <scope>NUCLEOTIDE SEQUENCE [LARGE SCALE GENOMIC DNA]</scope>
    <source>
        <strain evidence="2 3">DSM 20586</strain>
    </source>
</reference>